<feature type="non-terminal residue" evidence="2">
    <location>
        <position position="1"/>
    </location>
</feature>
<proteinExistence type="predicted"/>
<dbReference type="AlphaFoldDB" id="A0A7Z7YHU4"/>
<gene>
    <name evidence="2" type="ORF">EYS06_24815</name>
</gene>
<feature type="transmembrane region" description="Helical" evidence="1">
    <location>
        <begin position="6"/>
        <end position="25"/>
    </location>
</feature>
<comment type="caution">
    <text evidence="2">The sequence shown here is derived from an EMBL/GenBank/DDBJ whole genome shotgun (WGS) entry which is preliminary data.</text>
</comment>
<sequence length="57" mass="6394">LTFSVSVVFFVGAIVGWILVSEIYYSRMTGLNESSVISEETYNDSKQKESGIQNQKN</sequence>
<keyword evidence="1" id="KW-0812">Transmembrane</keyword>
<protein>
    <submittedName>
        <fullName evidence="2">Conjugal transfer protein TrbB</fullName>
    </submittedName>
</protein>
<reference evidence="2 3" key="1">
    <citation type="submission" date="2019-02" db="EMBL/GenBank/DDBJ databases">
        <title>Draft genome sequence of Escherichia albertii strain Mex-12/320a, isolated from an infant with diarrhea, harboring virulence genes associated with diarrheagenic strains of enteropathogenic E. coli.</title>
        <authorList>
            <person name="Maldonado-Puga S."/>
            <person name="Meza-Segura M."/>
            <person name="Zaidi M.B."/>
            <person name="Estrada-Garcia T."/>
        </authorList>
    </citation>
    <scope>NUCLEOTIDE SEQUENCE [LARGE SCALE GENOMIC DNA]</scope>
    <source>
        <strain evidence="2 3">Mex-12/320a</strain>
    </source>
</reference>
<organism evidence="2 3">
    <name type="scientific">Escherichia albertii</name>
    <dbReference type="NCBI Taxonomy" id="208962"/>
    <lineage>
        <taxon>Bacteria</taxon>
        <taxon>Pseudomonadati</taxon>
        <taxon>Pseudomonadota</taxon>
        <taxon>Gammaproteobacteria</taxon>
        <taxon>Enterobacterales</taxon>
        <taxon>Enterobacteriaceae</taxon>
        <taxon>Escherichia</taxon>
    </lineage>
</organism>
<dbReference type="Proteomes" id="UP000292187">
    <property type="component" value="Unassembled WGS sequence"/>
</dbReference>
<accession>A0A7Z7YHU4</accession>
<keyword evidence="1" id="KW-1133">Transmembrane helix</keyword>
<evidence type="ECO:0000313" key="2">
    <source>
        <dbReference type="EMBL" id="TBR45457.1"/>
    </source>
</evidence>
<evidence type="ECO:0000313" key="3">
    <source>
        <dbReference type="Proteomes" id="UP000292187"/>
    </source>
</evidence>
<dbReference type="EMBL" id="SIZV01000157">
    <property type="protein sequence ID" value="TBR45457.1"/>
    <property type="molecule type" value="Genomic_DNA"/>
</dbReference>
<keyword evidence="1" id="KW-0472">Membrane</keyword>
<evidence type="ECO:0000256" key="1">
    <source>
        <dbReference type="SAM" id="Phobius"/>
    </source>
</evidence>
<name>A0A7Z7YHU4_ESCAL</name>